<keyword evidence="12" id="KW-1185">Reference proteome</keyword>
<dbReference type="Gene3D" id="1.50.10.10">
    <property type="match status" value="1"/>
</dbReference>
<dbReference type="PANTHER" id="PTHR31616:SF9">
    <property type="entry name" value="GLUCOAMYLASE, INTRACELLULAR SPORULATION-SPECIFIC"/>
    <property type="match status" value="1"/>
</dbReference>
<comment type="similarity">
    <text evidence="2">Belongs to the glycosyl hydrolase 15 family.</text>
</comment>
<evidence type="ECO:0000256" key="1">
    <source>
        <dbReference type="ARBA" id="ARBA00001863"/>
    </source>
</evidence>
<dbReference type="Proteomes" id="UP001375240">
    <property type="component" value="Unassembled WGS sequence"/>
</dbReference>
<dbReference type="EMBL" id="JAVHNQ010000009">
    <property type="protein sequence ID" value="KAK6338609.1"/>
    <property type="molecule type" value="Genomic_DNA"/>
</dbReference>
<evidence type="ECO:0000256" key="4">
    <source>
        <dbReference type="ARBA" id="ARBA00022801"/>
    </source>
</evidence>
<dbReference type="EC" id="3.2.1.3" evidence="3"/>
<dbReference type="GO" id="GO:0000272">
    <property type="term" value="P:polysaccharide catabolic process"/>
    <property type="evidence" value="ECO:0007669"/>
    <property type="project" value="UniProtKB-KW"/>
</dbReference>
<evidence type="ECO:0000256" key="6">
    <source>
        <dbReference type="ARBA" id="ARBA00023295"/>
    </source>
</evidence>
<evidence type="ECO:0000256" key="8">
    <source>
        <dbReference type="ARBA" id="ARBA00033442"/>
    </source>
</evidence>
<accession>A0AAV9UE39</accession>
<dbReference type="InterPro" id="IPR000165">
    <property type="entry name" value="Glucoamylase"/>
</dbReference>
<dbReference type="InterPro" id="IPR011613">
    <property type="entry name" value="GH15-like"/>
</dbReference>
<dbReference type="SUPFAM" id="SSF48208">
    <property type="entry name" value="Six-hairpin glycosidases"/>
    <property type="match status" value="1"/>
</dbReference>
<dbReference type="PRINTS" id="PR00736">
    <property type="entry name" value="GLHYDRLASE15"/>
</dbReference>
<evidence type="ECO:0000256" key="5">
    <source>
        <dbReference type="ARBA" id="ARBA00023277"/>
    </source>
</evidence>
<keyword evidence="4" id="KW-0378">Hydrolase</keyword>
<proteinExistence type="inferred from homology"/>
<keyword evidence="7" id="KW-0624">Polysaccharide degradation</keyword>
<dbReference type="AlphaFoldDB" id="A0AAV9UE39"/>
<protein>
    <recommendedName>
        <fullName evidence="3">glucan 1,4-alpha-glucosidase</fullName>
        <ecNumber evidence="3">3.2.1.3</ecNumber>
    </recommendedName>
    <alternativeName>
        <fullName evidence="9">1,4-alpha-D-glucan glucohydrolase</fullName>
    </alternativeName>
    <alternativeName>
        <fullName evidence="8">Glucan 1,4-alpha-glucosidase</fullName>
    </alternativeName>
</protein>
<feature type="domain" description="GH15-like" evidence="10">
    <location>
        <begin position="1"/>
        <end position="232"/>
    </location>
</feature>
<dbReference type="InterPro" id="IPR008928">
    <property type="entry name" value="6-hairpin_glycosidase_sf"/>
</dbReference>
<evidence type="ECO:0000259" key="10">
    <source>
        <dbReference type="Pfam" id="PF00723"/>
    </source>
</evidence>
<evidence type="ECO:0000313" key="12">
    <source>
        <dbReference type="Proteomes" id="UP001375240"/>
    </source>
</evidence>
<sequence length="240" mass="25981">MVEGAAFAQRLGDLTAAEMYKKTADRMLDTIRGFWNAEKGYIVETHGIQGRSGLDCGVLLGVLRAPYVFTPGSEQALATIEAMVKAFEGLYPINQQNGGPGFGIGRYPEDTYDGVSTSSKGNPWFICTATVAHTIFAATSEFASVGSISVTQTSLGLFKRAYADAKEGVYKSGSSDYNNIITGFKKLGDGFLEVVQRHGYQNGSFAEQFDRENGFNRGARDLTWSYEAVLGAMKARKAVN</sequence>
<gene>
    <name evidence="11" type="ORF">TWF696_009421</name>
</gene>
<reference evidence="11 12" key="1">
    <citation type="submission" date="2019-10" db="EMBL/GenBank/DDBJ databases">
        <authorList>
            <person name="Palmer J.M."/>
        </authorList>
    </citation>
    <scope>NUCLEOTIDE SEQUENCE [LARGE SCALE GENOMIC DNA]</scope>
    <source>
        <strain evidence="11 12">TWF696</strain>
    </source>
</reference>
<organism evidence="11 12">
    <name type="scientific">Orbilia brochopaga</name>
    <dbReference type="NCBI Taxonomy" id="3140254"/>
    <lineage>
        <taxon>Eukaryota</taxon>
        <taxon>Fungi</taxon>
        <taxon>Dikarya</taxon>
        <taxon>Ascomycota</taxon>
        <taxon>Pezizomycotina</taxon>
        <taxon>Orbiliomycetes</taxon>
        <taxon>Orbiliales</taxon>
        <taxon>Orbiliaceae</taxon>
        <taxon>Orbilia</taxon>
    </lineage>
</organism>
<keyword evidence="6" id="KW-0326">Glycosidase</keyword>
<keyword evidence="5" id="KW-0119">Carbohydrate metabolism</keyword>
<comment type="caution">
    <text evidence="11">The sequence shown here is derived from an EMBL/GenBank/DDBJ whole genome shotgun (WGS) entry which is preliminary data.</text>
</comment>
<evidence type="ECO:0000313" key="11">
    <source>
        <dbReference type="EMBL" id="KAK6338609.1"/>
    </source>
</evidence>
<evidence type="ECO:0000256" key="2">
    <source>
        <dbReference type="ARBA" id="ARBA00006188"/>
    </source>
</evidence>
<dbReference type="PANTHER" id="PTHR31616">
    <property type="entry name" value="TREHALASE"/>
    <property type="match status" value="1"/>
</dbReference>
<evidence type="ECO:0000256" key="3">
    <source>
        <dbReference type="ARBA" id="ARBA00012593"/>
    </source>
</evidence>
<comment type="catalytic activity">
    <reaction evidence="1">
        <text>Hydrolysis of terminal (1-&gt;4)-linked alpha-D-glucose residues successively from non-reducing ends of the chains with release of beta-D-glucose.</text>
        <dbReference type="EC" id="3.2.1.3"/>
    </reaction>
</comment>
<dbReference type="GO" id="GO:0000324">
    <property type="term" value="C:fungal-type vacuole"/>
    <property type="evidence" value="ECO:0007669"/>
    <property type="project" value="TreeGrafter"/>
</dbReference>
<evidence type="ECO:0000256" key="9">
    <source>
        <dbReference type="ARBA" id="ARBA00033473"/>
    </source>
</evidence>
<name>A0AAV9UE39_9PEZI</name>
<dbReference type="GO" id="GO:0004339">
    <property type="term" value="F:glucan 1,4-alpha-glucosidase activity"/>
    <property type="evidence" value="ECO:0007669"/>
    <property type="project" value="UniProtKB-EC"/>
</dbReference>
<dbReference type="Pfam" id="PF00723">
    <property type="entry name" value="Glyco_hydro_15"/>
    <property type="match status" value="1"/>
</dbReference>
<dbReference type="InterPro" id="IPR012341">
    <property type="entry name" value="6hp_glycosidase-like_sf"/>
</dbReference>
<evidence type="ECO:0000256" key="7">
    <source>
        <dbReference type="ARBA" id="ARBA00023326"/>
    </source>
</evidence>